<dbReference type="AlphaFoldDB" id="A0AA40G147"/>
<dbReference type="PANTHER" id="PTHR44216:SF3">
    <property type="entry name" value="PROTEIN O-MANNOSYL-TRANSFERASE TMTC2"/>
    <property type="match status" value="1"/>
</dbReference>
<dbReference type="InterPro" id="IPR052384">
    <property type="entry name" value="TMTC_O-mannosyltransferase"/>
</dbReference>
<name>A0AA40G147_9HYME</name>
<organism evidence="1 2">
    <name type="scientific">Melipona bicolor</name>
    <dbReference type="NCBI Taxonomy" id="60889"/>
    <lineage>
        <taxon>Eukaryota</taxon>
        <taxon>Metazoa</taxon>
        <taxon>Ecdysozoa</taxon>
        <taxon>Arthropoda</taxon>
        <taxon>Hexapoda</taxon>
        <taxon>Insecta</taxon>
        <taxon>Pterygota</taxon>
        <taxon>Neoptera</taxon>
        <taxon>Endopterygota</taxon>
        <taxon>Hymenoptera</taxon>
        <taxon>Apocrita</taxon>
        <taxon>Aculeata</taxon>
        <taxon>Apoidea</taxon>
        <taxon>Anthophila</taxon>
        <taxon>Apidae</taxon>
        <taxon>Melipona</taxon>
    </lineage>
</organism>
<comment type="caution">
    <text evidence="1">The sequence shown here is derived from an EMBL/GenBank/DDBJ whole genome shotgun (WGS) entry which is preliminary data.</text>
</comment>
<dbReference type="Proteomes" id="UP001177670">
    <property type="component" value="Unassembled WGS sequence"/>
</dbReference>
<dbReference type="EMBL" id="JAHYIQ010000010">
    <property type="protein sequence ID" value="KAK1128555.1"/>
    <property type="molecule type" value="Genomic_DNA"/>
</dbReference>
<sequence length="55" mass="5754">MSGLTPSWYHATNIALHAIACVLVTRVSLVVASLRPGFAALTGLLFAAHPVHTEA</sequence>
<keyword evidence="2" id="KW-1185">Reference proteome</keyword>
<accession>A0AA40G147</accession>
<gene>
    <name evidence="1" type="ORF">K0M31_003013</name>
</gene>
<feature type="non-terminal residue" evidence="1">
    <location>
        <position position="55"/>
    </location>
</feature>
<dbReference type="GO" id="GO:0000030">
    <property type="term" value="F:mannosyltransferase activity"/>
    <property type="evidence" value="ECO:0007669"/>
    <property type="project" value="TreeGrafter"/>
</dbReference>
<protein>
    <submittedName>
        <fullName evidence="1">Uncharacterized protein</fullName>
    </submittedName>
</protein>
<dbReference type="GO" id="GO:0035269">
    <property type="term" value="P:protein O-linked glycosylation via mannose"/>
    <property type="evidence" value="ECO:0007669"/>
    <property type="project" value="TreeGrafter"/>
</dbReference>
<evidence type="ECO:0000313" key="1">
    <source>
        <dbReference type="EMBL" id="KAK1128555.1"/>
    </source>
</evidence>
<dbReference type="GO" id="GO:0005789">
    <property type="term" value="C:endoplasmic reticulum membrane"/>
    <property type="evidence" value="ECO:0007669"/>
    <property type="project" value="TreeGrafter"/>
</dbReference>
<dbReference type="PANTHER" id="PTHR44216">
    <property type="entry name" value="PROTEIN O-MANNOSYL-TRANSFERASE TMTC2"/>
    <property type="match status" value="1"/>
</dbReference>
<reference evidence="1" key="1">
    <citation type="submission" date="2021-10" db="EMBL/GenBank/DDBJ databases">
        <title>Melipona bicolor Genome sequencing and assembly.</title>
        <authorList>
            <person name="Araujo N.S."/>
            <person name="Arias M.C."/>
        </authorList>
    </citation>
    <scope>NUCLEOTIDE SEQUENCE</scope>
    <source>
        <strain evidence="1">USP_2M_L1-L4_2017</strain>
        <tissue evidence="1">Whole body</tissue>
    </source>
</reference>
<proteinExistence type="predicted"/>
<evidence type="ECO:0000313" key="2">
    <source>
        <dbReference type="Proteomes" id="UP001177670"/>
    </source>
</evidence>